<evidence type="ECO:0000313" key="4">
    <source>
        <dbReference type="Proteomes" id="UP001224775"/>
    </source>
</evidence>
<dbReference type="EMBL" id="JATAAI010000039">
    <property type="protein sequence ID" value="KAK1734368.1"/>
    <property type="molecule type" value="Genomic_DNA"/>
</dbReference>
<evidence type="ECO:0000256" key="1">
    <source>
        <dbReference type="SAM" id="MobiDB-lite"/>
    </source>
</evidence>
<gene>
    <name evidence="3" type="ORF">QTG54_014875</name>
</gene>
<proteinExistence type="predicted"/>
<sequence length="605" mass="68369">MSEANLVIKLIQEAPNGYVPLAQLKQSYHDKYGTHLKRNKILKWIINLPGVYIDSNPVKNSVHIGANSGLTHHAPTVEGVQSKEGRVPPVAEVRTHKHAPLRNHPHHHVAIVKTLKSQDGRITLHEFKKEYKLVTNNIPPYPEQGVRKWILSVEGVKIKKSVVQLMSMMTDPKIEAPEAQQRQVRNIPNSNKGKKKEKTKTKTKTKAKSSSPWAILPTPTPTPTPIPTHQKLKKKQKKEKRPKTKVQSPRRNLPIRNDCYYGMANHKADTEGNQKCIMHFGSTSDCKTWPGTGKDKGKGKETKRLYRVSIGGSFSRAIVSGYIANKIKKAGGQKAARKARNLARLRKKHNPTPAAPTSHALQRYKERGAASSPIYKPLKGGKKAIIITYLPIQRDVYSDAKKSSRTIQLEVDRMSQLSKKSDLPKSKLSSRDAYLFKRSSRAAKKEECRRRSQQKAKAYWKQCIISSSRKNDRHGQKSAGRSRKKPKKRKKKKKDVLEREEDLQIEIAIEEQQEMGLDGLEEEDKYLMKIGGCRGIVNLDDLEIKTTSAEHQASWLQSVEAARNALYIRGNRKGNLQVLKTAARSSRKKVQKIPKKKNSAEVKAL</sequence>
<reference evidence="3" key="1">
    <citation type="submission" date="2023-06" db="EMBL/GenBank/DDBJ databases">
        <title>Survivors Of The Sea: Transcriptome response of Skeletonema marinoi to long-term dormancy.</title>
        <authorList>
            <person name="Pinder M.I.M."/>
            <person name="Kourtchenko O."/>
            <person name="Robertson E.K."/>
            <person name="Larsson T."/>
            <person name="Maumus F."/>
            <person name="Osuna-Cruz C.M."/>
            <person name="Vancaester E."/>
            <person name="Stenow R."/>
            <person name="Vandepoele K."/>
            <person name="Ploug H."/>
            <person name="Bruchert V."/>
            <person name="Godhe A."/>
            <person name="Topel M."/>
        </authorList>
    </citation>
    <scope>NUCLEOTIDE SEQUENCE</scope>
    <source>
        <strain evidence="3">R05AC</strain>
    </source>
</reference>
<accession>A0AAD9D678</accession>
<organism evidence="3 4">
    <name type="scientific">Skeletonema marinoi</name>
    <dbReference type="NCBI Taxonomy" id="267567"/>
    <lineage>
        <taxon>Eukaryota</taxon>
        <taxon>Sar</taxon>
        <taxon>Stramenopiles</taxon>
        <taxon>Ochrophyta</taxon>
        <taxon>Bacillariophyta</taxon>
        <taxon>Coscinodiscophyceae</taxon>
        <taxon>Thalassiosirophycidae</taxon>
        <taxon>Thalassiosirales</taxon>
        <taxon>Skeletonemataceae</taxon>
        <taxon>Skeletonema</taxon>
        <taxon>Skeletonema marinoi-dohrnii complex</taxon>
    </lineage>
</organism>
<feature type="compositionally biased region" description="Basic residues" evidence="1">
    <location>
        <begin position="480"/>
        <end position="494"/>
    </location>
</feature>
<feature type="region of interest" description="Disordered" evidence="1">
    <location>
        <begin position="468"/>
        <end position="497"/>
    </location>
</feature>
<name>A0AAD9D678_9STRA</name>
<dbReference type="AlphaFoldDB" id="A0AAD9D678"/>
<evidence type="ECO:0000259" key="2">
    <source>
        <dbReference type="Pfam" id="PF12872"/>
    </source>
</evidence>
<protein>
    <recommendedName>
        <fullName evidence="2">HTH OST-type domain-containing protein</fullName>
    </recommendedName>
</protein>
<dbReference type="Proteomes" id="UP001224775">
    <property type="component" value="Unassembled WGS sequence"/>
</dbReference>
<dbReference type="Pfam" id="PF12872">
    <property type="entry name" value="OST-HTH"/>
    <property type="match status" value="1"/>
</dbReference>
<dbReference type="InterPro" id="IPR025605">
    <property type="entry name" value="OST-HTH/LOTUS_dom"/>
</dbReference>
<feature type="region of interest" description="Disordered" evidence="1">
    <location>
        <begin position="173"/>
        <end position="257"/>
    </location>
</feature>
<feature type="compositionally biased region" description="Basic residues" evidence="1">
    <location>
        <begin position="192"/>
        <end position="207"/>
    </location>
</feature>
<feature type="domain" description="HTH OST-type" evidence="2">
    <location>
        <begin position="7"/>
        <end position="35"/>
    </location>
</feature>
<comment type="caution">
    <text evidence="3">The sequence shown here is derived from an EMBL/GenBank/DDBJ whole genome shotgun (WGS) entry which is preliminary data.</text>
</comment>
<feature type="compositionally biased region" description="Polar residues" evidence="1">
    <location>
        <begin position="180"/>
        <end position="191"/>
    </location>
</feature>
<evidence type="ECO:0000313" key="3">
    <source>
        <dbReference type="EMBL" id="KAK1734368.1"/>
    </source>
</evidence>
<feature type="compositionally biased region" description="Basic residues" evidence="1">
    <location>
        <begin position="230"/>
        <end position="244"/>
    </location>
</feature>
<keyword evidence="4" id="KW-1185">Reference proteome</keyword>